<keyword evidence="1" id="KW-1133">Transmembrane helix</keyword>
<sequence length="47" mass="5225">MAIIWTTEDTFKALGLLIFVSFFVFALRALLTAEAKFKAKEAKAKSS</sequence>
<evidence type="ECO:0000256" key="1">
    <source>
        <dbReference type="SAM" id="Phobius"/>
    </source>
</evidence>
<reference evidence="2 3" key="1">
    <citation type="submission" date="2024-10" db="EMBL/GenBank/DDBJ databases">
        <title>Updated reference genomes for cyclostephanoid diatoms.</title>
        <authorList>
            <person name="Roberts W.R."/>
            <person name="Alverson A.J."/>
        </authorList>
    </citation>
    <scope>NUCLEOTIDE SEQUENCE [LARGE SCALE GENOMIC DNA]</scope>
    <source>
        <strain evidence="2 3">AJA276-08</strain>
    </source>
</reference>
<dbReference type="Proteomes" id="UP001530315">
    <property type="component" value="Unassembled WGS sequence"/>
</dbReference>
<accession>A0ABD3PMK2</accession>
<keyword evidence="1" id="KW-0472">Membrane</keyword>
<proteinExistence type="predicted"/>
<evidence type="ECO:0000313" key="3">
    <source>
        <dbReference type="Proteomes" id="UP001530315"/>
    </source>
</evidence>
<keyword evidence="1" id="KW-0812">Transmembrane</keyword>
<organism evidence="2 3">
    <name type="scientific">Stephanodiscus triporus</name>
    <dbReference type="NCBI Taxonomy" id="2934178"/>
    <lineage>
        <taxon>Eukaryota</taxon>
        <taxon>Sar</taxon>
        <taxon>Stramenopiles</taxon>
        <taxon>Ochrophyta</taxon>
        <taxon>Bacillariophyta</taxon>
        <taxon>Coscinodiscophyceae</taxon>
        <taxon>Thalassiosirophycidae</taxon>
        <taxon>Stephanodiscales</taxon>
        <taxon>Stephanodiscaceae</taxon>
        <taxon>Stephanodiscus</taxon>
    </lineage>
</organism>
<keyword evidence="3" id="KW-1185">Reference proteome</keyword>
<gene>
    <name evidence="2" type="ORF">ACHAW5_010193</name>
</gene>
<evidence type="ECO:0000313" key="2">
    <source>
        <dbReference type="EMBL" id="KAL3789398.1"/>
    </source>
</evidence>
<comment type="caution">
    <text evidence="2">The sequence shown here is derived from an EMBL/GenBank/DDBJ whole genome shotgun (WGS) entry which is preliminary data.</text>
</comment>
<dbReference type="EMBL" id="JALLAZ020000682">
    <property type="protein sequence ID" value="KAL3789398.1"/>
    <property type="molecule type" value="Genomic_DNA"/>
</dbReference>
<feature type="transmembrane region" description="Helical" evidence="1">
    <location>
        <begin position="13"/>
        <end position="31"/>
    </location>
</feature>
<dbReference type="AlphaFoldDB" id="A0ABD3PMK2"/>
<name>A0ABD3PMK2_9STRA</name>
<protein>
    <submittedName>
        <fullName evidence="2">Uncharacterized protein</fullName>
    </submittedName>
</protein>